<dbReference type="GO" id="GO:0003995">
    <property type="term" value="F:acyl-CoA dehydrogenase activity"/>
    <property type="evidence" value="ECO:0007669"/>
    <property type="project" value="TreeGrafter"/>
</dbReference>
<dbReference type="PANTHER" id="PTHR43884">
    <property type="entry name" value="ACYL-COA DEHYDROGENASE"/>
    <property type="match status" value="1"/>
</dbReference>
<accession>A0A117IMW6</accession>
<reference evidence="9" key="2">
    <citation type="submission" date="2016-02" db="EMBL/GenBank/DDBJ databases">
        <title>Draft genome sequence of five rapidly growing Mycobacterium species.</title>
        <authorList>
            <person name="Katahira K."/>
            <person name="Gotou Y."/>
            <person name="Iida K."/>
            <person name="Ogura Y."/>
            <person name="Hayashi T."/>
        </authorList>
    </citation>
    <scope>NUCLEOTIDE SEQUENCE [LARGE SCALE GENOMIC DNA]</scope>
    <source>
        <strain evidence="9">JCM6362</strain>
    </source>
</reference>
<evidence type="ECO:0000259" key="6">
    <source>
        <dbReference type="Pfam" id="PF00441"/>
    </source>
</evidence>
<dbReference type="Proteomes" id="UP000069654">
    <property type="component" value="Unassembled WGS sequence"/>
</dbReference>
<evidence type="ECO:0000256" key="4">
    <source>
        <dbReference type="ARBA" id="ARBA00022827"/>
    </source>
</evidence>
<dbReference type="Gene3D" id="1.20.140.10">
    <property type="entry name" value="Butyryl-CoA Dehydrogenase, subunit A, domain 3"/>
    <property type="match status" value="1"/>
</dbReference>
<evidence type="ECO:0000313" key="9">
    <source>
        <dbReference type="Proteomes" id="UP000069654"/>
    </source>
</evidence>
<dbReference type="EMBL" id="BCTB01000026">
    <property type="protein sequence ID" value="GAT15923.1"/>
    <property type="molecule type" value="Genomic_DNA"/>
</dbReference>
<dbReference type="Pfam" id="PF00441">
    <property type="entry name" value="Acyl-CoA_dh_1"/>
    <property type="match status" value="1"/>
</dbReference>
<evidence type="ECO:0000259" key="7">
    <source>
        <dbReference type="Pfam" id="PF02771"/>
    </source>
</evidence>
<dbReference type="PANTHER" id="PTHR43884:SF20">
    <property type="entry name" value="ACYL-COA DEHYDROGENASE FADE28"/>
    <property type="match status" value="1"/>
</dbReference>
<dbReference type="InterPro" id="IPR009100">
    <property type="entry name" value="AcylCoA_DH/oxidase_NM_dom_sf"/>
</dbReference>
<comment type="similarity">
    <text evidence="2">Belongs to the acyl-CoA dehydrogenase family.</text>
</comment>
<evidence type="ECO:0000313" key="8">
    <source>
        <dbReference type="EMBL" id="GAT15923.1"/>
    </source>
</evidence>
<gene>
    <name evidence="8" type="ORF">RMCT_2892</name>
</gene>
<dbReference type="SUPFAM" id="SSF56645">
    <property type="entry name" value="Acyl-CoA dehydrogenase NM domain-like"/>
    <property type="match status" value="1"/>
</dbReference>
<dbReference type="RefSeq" id="WP_003925034.1">
    <property type="nucleotide sequence ID" value="NZ_BCTB01000026.1"/>
</dbReference>
<dbReference type="GO" id="GO:0050660">
    <property type="term" value="F:flavin adenine dinucleotide binding"/>
    <property type="evidence" value="ECO:0007669"/>
    <property type="project" value="InterPro"/>
</dbReference>
<evidence type="ECO:0000256" key="1">
    <source>
        <dbReference type="ARBA" id="ARBA00001974"/>
    </source>
</evidence>
<comment type="caution">
    <text evidence="8">The sequence shown here is derived from an EMBL/GenBank/DDBJ whole genome shotgun (WGS) entry which is preliminary data.</text>
</comment>
<dbReference type="InterPro" id="IPR013786">
    <property type="entry name" value="AcylCoA_DH/ox_N"/>
</dbReference>
<evidence type="ECO:0000256" key="5">
    <source>
        <dbReference type="ARBA" id="ARBA00023002"/>
    </source>
</evidence>
<keyword evidence="3" id="KW-0285">Flavoprotein</keyword>
<evidence type="ECO:0000256" key="3">
    <source>
        <dbReference type="ARBA" id="ARBA00022630"/>
    </source>
</evidence>
<dbReference type="STRING" id="1797.RMCT_2892"/>
<feature type="domain" description="Acyl-CoA dehydrogenase/oxidase N-terminal" evidence="7">
    <location>
        <begin position="7"/>
        <end position="115"/>
    </location>
</feature>
<proteinExistence type="inferred from homology"/>
<dbReference type="OMA" id="AMGYTWE"/>
<name>A0A117IMW6_MYCTH</name>
<keyword evidence="4" id="KW-0274">FAD</keyword>
<dbReference type="Gene3D" id="1.10.540.10">
    <property type="entry name" value="Acyl-CoA dehydrogenase/oxidase, N-terminal domain"/>
    <property type="match status" value="1"/>
</dbReference>
<feature type="domain" description="Acyl-CoA dehydrogenase/oxidase C-terminal" evidence="6">
    <location>
        <begin position="180"/>
        <end position="324"/>
    </location>
</feature>
<dbReference type="InterPro" id="IPR009075">
    <property type="entry name" value="AcylCo_DH/oxidase_C"/>
</dbReference>
<protein>
    <submittedName>
        <fullName evidence="8">Acyl-CoA dehydrogenase fadE32</fullName>
    </submittedName>
</protein>
<comment type="cofactor">
    <cofactor evidence="1">
        <name>FAD</name>
        <dbReference type="ChEBI" id="CHEBI:57692"/>
    </cofactor>
</comment>
<dbReference type="Pfam" id="PF02771">
    <property type="entry name" value="Acyl-CoA_dh_N"/>
    <property type="match status" value="1"/>
</dbReference>
<reference evidence="8 9" key="1">
    <citation type="journal article" date="2016" name="Genome Announc.">
        <title>Draft Genome Sequences of Five Rapidly Growing Mycobacterium Species, M. thermoresistibile, M. fortuitum subsp. acetamidolyticum, M. canariasense, M. brisbanense, and M. novocastrense.</title>
        <authorList>
            <person name="Katahira K."/>
            <person name="Ogura Y."/>
            <person name="Gotoh Y."/>
            <person name="Hayashi T."/>
        </authorList>
    </citation>
    <scope>NUCLEOTIDE SEQUENCE [LARGE SCALE GENOMIC DNA]</scope>
    <source>
        <strain evidence="8 9">JCM6362</strain>
    </source>
</reference>
<dbReference type="AlphaFoldDB" id="A0A117IMW6"/>
<dbReference type="InterPro" id="IPR036250">
    <property type="entry name" value="AcylCo_DH-like_C"/>
</dbReference>
<keyword evidence="5" id="KW-0560">Oxidoreductase</keyword>
<evidence type="ECO:0000256" key="2">
    <source>
        <dbReference type="ARBA" id="ARBA00009347"/>
    </source>
</evidence>
<dbReference type="InterPro" id="IPR037069">
    <property type="entry name" value="AcylCoA_DH/ox_N_sf"/>
</dbReference>
<dbReference type="SUPFAM" id="SSF47203">
    <property type="entry name" value="Acyl-CoA dehydrogenase C-terminal domain-like"/>
    <property type="match status" value="1"/>
</dbReference>
<sequence length="326" mass="34074">MNFELDEQQRDFAASIDAALSAADVPAAVRAWAEGDASPGRKIWFQLGELGVTALMVPERFDGIEAHPVDLVVALERLGRWCVPGPVTESIAVAPVLLAGSAQEADRYPALAAGELIATVAAPPHTPRAVDADTAGLILLAADGQVQDATAGAAHESVDPSRKLFDVNGTGVTHSADTGRAFEFGALGTAAQLIGAAQAMLDMSVDYAKQRSQFGNVIGSYQAIKHKLADVHIAVELARPLVYGAALSLAGRKEEASPDTARDVSAAKVAAGEAALLAARSSLQTHGAIGFTAEHDLSLWLLRVQALRTAWGDPTTHRRRVLEGIS</sequence>
<dbReference type="OrthoDB" id="8677713at2"/>
<organism evidence="8 9">
    <name type="scientific">Mycolicibacterium thermoresistibile</name>
    <name type="common">Mycobacterium thermoresistibile</name>
    <dbReference type="NCBI Taxonomy" id="1797"/>
    <lineage>
        <taxon>Bacteria</taxon>
        <taxon>Bacillati</taxon>
        <taxon>Actinomycetota</taxon>
        <taxon>Actinomycetes</taxon>
        <taxon>Mycobacteriales</taxon>
        <taxon>Mycobacteriaceae</taxon>
        <taxon>Mycolicibacterium</taxon>
    </lineage>
</organism>